<dbReference type="Pfam" id="PF04284">
    <property type="entry name" value="DUF441"/>
    <property type="match status" value="1"/>
</dbReference>
<dbReference type="RefSeq" id="WP_091743888.1">
    <property type="nucleotide sequence ID" value="NZ_FODY01000002.1"/>
</dbReference>
<keyword evidence="2 5" id="KW-0812">Transmembrane</keyword>
<evidence type="ECO:0000256" key="1">
    <source>
        <dbReference type="ARBA" id="ARBA00022475"/>
    </source>
</evidence>
<comment type="caution">
    <text evidence="5">Lacks conserved residue(s) required for the propagation of feature annotation.</text>
</comment>
<feature type="transmembrane region" description="Helical" evidence="5">
    <location>
        <begin position="79"/>
        <end position="99"/>
    </location>
</feature>
<keyword evidence="7" id="KW-1185">Reference proteome</keyword>
<keyword evidence="1 5" id="KW-1003">Cell membrane</keyword>
<evidence type="ECO:0000313" key="6">
    <source>
        <dbReference type="EMBL" id="SEO48950.1"/>
    </source>
</evidence>
<organism evidence="6 7">
    <name type="scientific">Propionispora vibrioides</name>
    <dbReference type="NCBI Taxonomy" id="112903"/>
    <lineage>
        <taxon>Bacteria</taxon>
        <taxon>Bacillati</taxon>
        <taxon>Bacillota</taxon>
        <taxon>Negativicutes</taxon>
        <taxon>Selenomonadales</taxon>
        <taxon>Sporomusaceae</taxon>
        <taxon>Propionispora</taxon>
    </lineage>
</organism>
<comment type="similarity">
    <text evidence="5">Belongs to the UPF0756 family.</text>
</comment>
<dbReference type="Proteomes" id="UP000198847">
    <property type="component" value="Unassembled WGS sequence"/>
</dbReference>
<evidence type="ECO:0000256" key="5">
    <source>
        <dbReference type="HAMAP-Rule" id="MF_01874"/>
    </source>
</evidence>
<dbReference type="PANTHER" id="PTHR38452">
    <property type="entry name" value="UPF0756 MEMBRANE PROTEIN YEAL"/>
    <property type="match status" value="1"/>
</dbReference>
<feature type="transmembrane region" description="Helical" evidence="5">
    <location>
        <begin position="119"/>
        <end position="147"/>
    </location>
</feature>
<sequence length="152" mass="15709">MSWDNIPLLLILALSVIGQNQSVALAAAVLLILKLLGLTAWFPLLESKGLNWGITLLTIAILAPLASGKISLRDMYASFGNFQGLSAIAIGIFVAWAAGQGITLVKASPETVTSLVLGTVIGVAFFQGIAVGPLIAAGLLSLLMSLLKILQG</sequence>
<dbReference type="PANTHER" id="PTHR38452:SF1">
    <property type="entry name" value="UPF0756 MEMBRANE PROTEIN YEAL"/>
    <property type="match status" value="1"/>
</dbReference>
<proteinExistence type="inferred from homology"/>
<dbReference type="OrthoDB" id="80306at2"/>
<evidence type="ECO:0000313" key="7">
    <source>
        <dbReference type="Proteomes" id="UP000198847"/>
    </source>
</evidence>
<dbReference type="EMBL" id="FODY01000002">
    <property type="protein sequence ID" value="SEO48950.1"/>
    <property type="molecule type" value="Genomic_DNA"/>
</dbReference>
<keyword evidence="4 5" id="KW-0472">Membrane</keyword>
<keyword evidence="3 5" id="KW-1133">Transmembrane helix</keyword>
<evidence type="ECO:0000256" key="3">
    <source>
        <dbReference type="ARBA" id="ARBA00022989"/>
    </source>
</evidence>
<protein>
    <recommendedName>
        <fullName evidence="5">UPF0756 membrane protein SAMN04490178_102179</fullName>
    </recommendedName>
</protein>
<evidence type="ECO:0000256" key="2">
    <source>
        <dbReference type="ARBA" id="ARBA00022692"/>
    </source>
</evidence>
<dbReference type="HAMAP" id="MF_01874">
    <property type="entry name" value="UPF0756"/>
    <property type="match status" value="1"/>
</dbReference>
<feature type="transmembrane region" description="Helical" evidence="5">
    <location>
        <begin position="50"/>
        <end position="67"/>
    </location>
</feature>
<comment type="subcellular location">
    <subcellularLocation>
        <location evidence="5">Cell membrane</location>
        <topology evidence="5">Multi-pass membrane protein</topology>
    </subcellularLocation>
</comment>
<dbReference type="GO" id="GO:0005886">
    <property type="term" value="C:plasma membrane"/>
    <property type="evidence" value="ECO:0007669"/>
    <property type="project" value="UniProtKB-SubCell"/>
</dbReference>
<name>A0A1H8Q415_9FIRM</name>
<accession>A0A1H8Q415</accession>
<reference evidence="6 7" key="1">
    <citation type="submission" date="2016-10" db="EMBL/GenBank/DDBJ databases">
        <authorList>
            <person name="de Groot N.N."/>
        </authorList>
    </citation>
    <scope>NUCLEOTIDE SEQUENCE [LARGE SCALE GENOMIC DNA]</scope>
    <source>
        <strain evidence="6 7">DSM 13305</strain>
    </source>
</reference>
<evidence type="ECO:0000256" key="4">
    <source>
        <dbReference type="ARBA" id="ARBA00023136"/>
    </source>
</evidence>
<dbReference type="InterPro" id="IPR007382">
    <property type="entry name" value="UPF0756_TM"/>
</dbReference>
<dbReference type="AlphaFoldDB" id="A0A1H8Q415"/>
<gene>
    <name evidence="6" type="ORF">SAMN04490178_102179</name>
</gene>